<evidence type="ECO:0000313" key="1">
    <source>
        <dbReference type="EMBL" id="KIJ35097.1"/>
    </source>
</evidence>
<protein>
    <submittedName>
        <fullName evidence="1">Uncharacterized protein</fullName>
    </submittedName>
</protein>
<gene>
    <name evidence="1" type="ORF">M422DRAFT_262657</name>
</gene>
<proteinExistence type="predicted"/>
<sequence length="114" mass="13027">MIGVPPTCVTPIVDCIIANYPSLIQLHLTIEENVAVPSLLHRGHWPDLKRIALEFDGSLFDPTVPILDIRQRANIMANFLRRNTELESFWMQNQFEYYPGCLPEGHASLQKLNL</sequence>
<organism evidence="1 2">
    <name type="scientific">Sphaerobolus stellatus (strain SS14)</name>
    <dbReference type="NCBI Taxonomy" id="990650"/>
    <lineage>
        <taxon>Eukaryota</taxon>
        <taxon>Fungi</taxon>
        <taxon>Dikarya</taxon>
        <taxon>Basidiomycota</taxon>
        <taxon>Agaricomycotina</taxon>
        <taxon>Agaricomycetes</taxon>
        <taxon>Phallomycetidae</taxon>
        <taxon>Geastrales</taxon>
        <taxon>Sphaerobolaceae</taxon>
        <taxon>Sphaerobolus</taxon>
    </lineage>
</organism>
<evidence type="ECO:0000313" key="2">
    <source>
        <dbReference type="Proteomes" id="UP000054279"/>
    </source>
</evidence>
<accession>A0A0C9V0E4</accession>
<name>A0A0C9V0E4_SPHS4</name>
<dbReference type="HOGENOM" id="CLU_2122619_0_0_1"/>
<dbReference type="Proteomes" id="UP000054279">
    <property type="component" value="Unassembled WGS sequence"/>
</dbReference>
<keyword evidence="2" id="KW-1185">Reference proteome</keyword>
<dbReference type="EMBL" id="KN837192">
    <property type="protein sequence ID" value="KIJ35097.1"/>
    <property type="molecule type" value="Genomic_DNA"/>
</dbReference>
<reference evidence="1 2" key="1">
    <citation type="submission" date="2014-06" db="EMBL/GenBank/DDBJ databases">
        <title>Evolutionary Origins and Diversification of the Mycorrhizal Mutualists.</title>
        <authorList>
            <consortium name="DOE Joint Genome Institute"/>
            <consortium name="Mycorrhizal Genomics Consortium"/>
            <person name="Kohler A."/>
            <person name="Kuo A."/>
            <person name="Nagy L.G."/>
            <person name="Floudas D."/>
            <person name="Copeland A."/>
            <person name="Barry K.W."/>
            <person name="Cichocki N."/>
            <person name="Veneault-Fourrey C."/>
            <person name="LaButti K."/>
            <person name="Lindquist E.A."/>
            <person name="Lipzen A."/>
            <person name="Lundell T."/>
            <person name="Morin E."/>
            <person name="Murat C."/>
            <person name="Riley R."/>
            <person name="Ohm R."/>
            <person name="Sun H."/>
            <person name="Tunlid A."/>
            <person name="Henrissat B."/>
            <person name="Grigoriev I.V."/>
            <person name="Hibbett D.S."/>
            <person name="Martin F."/>
        </authorList>
    </citation>
    <scope>NUCLEOTIDE SEQUENCE [LARGE SCALE GENOMIC DNA]</scope>
    <source>
        <strain evidence="1 2">SS14</strain>
    </source>
</reference>
<dbReference type="AlphaFoldDB" id="A0A0C9V0E4"/>